<dbReference type="AlphaFoldDB" id="A0A3G2LAJ1"/>
<dbReference type="Proteomes" id="UP000276309">
    <property type="component" value="Chromosome"/>
</dbReference>
<dbReference type="GO" id="GO:0019842">
    <property type="term" value="F:vitamin binding"/>
    <property type="evidence" value="ECO:0007669"/>
    <property type="project" value="TreeGrafter"/>
</dbReference>
<feature type="transmembrane region" description="Helical" evidence="7">
    <location>
        <begin position="234"/>
        <end position="261"/>
    </location>
</feature>
<protein>
    <recommendedName>
        <fullName evidence="8">HTTM-like domain-containing protein</fullName>
    </recommendedName>
</protein>
<dbReference type="RefSeq" id="WP_121850270.1">
    <property type="nucleotide sequence ID" value="NZ_CP032050.1"/>
</dbReference>
<sequence>MKRLLFTKIDNSPLIIFRVFFGTLVMLECYGAIITGWVRRTLVEPQFTFNFIGFDWLQPLPGYGMYIYFFIMGTLGIFIALGYRYRFSTIAFTLLWTGVYLMQKTSYNNHYYLLILISGMMCLFPANRGYSLDVRRNPELKADSMHSYIKWAVALQLLIVYTYASIAKLYADWLDFGIIKVLMLNKAEYPIIGAILQEPWIHKIVGVFGIIFDLLIIPALLWKPTRKAAFVASIFFHLFNSVVFQIGIFPYLSLAFTVFFFEPETIRKIFFKHKVPYVLKQLQIPTNTKLIYVLGSTYFLVQLLLPLRHHLIKDDVLWTEEGHRLSWRMMLRSRGGTVTFQVVDKDTGNAEKIDLKEYLTNKQLRRIATYPDFIWQFAQRLKKEYAEKGKTISVYALNSRVSINGKPYRAFIDPKVDLAAAKWNYFWHNPWILPGPNSED</sequence>
<comment type="subcellular location">
    <subcellularLocation>
        <location evidence="1">Endomembrane system</location>
        <topology evidence="1">Multi-pass membrane protein</topology>
    </subcellularLocation>
</comment>
<name>A0A3G2LAJ1_9FLAO</name>
<keyword evidence="10" id="KW-1185">Reference proteome</keyword>
<dbReference type="Pfam" id="PF05090">
    <property type="entry name" value="HTTM"/>
    <property type="match status" value="1"/>
</dbReference>
<organism evidence="9 10">
    <name type="scientific">Euzebyella marina</name>
    <dbReference type="NCBI Taxonomy" id="1761453"/>
    <lineage>
        <taxon>Bacteria</taxon>
        <taxon>Pseudomonadati</taxon>
        <taxon>Bacteroidota</taxon>
        <taxon>Flavobacteriia</taxon>
        <taxon>Flavobacteriales</taxon>
        <taxon>Flavobacteriaceae</taxon>
        <taxon>Euzebyella</taxon>
    </lineage>
</organism>
<evidence type="ECO:0000313" key="9">
    <source>
        <dbReference type="EMBL" id="AYN69264.1"/>
    </source>
</evidence>
<evidence type="ECO:0000256" key="7">
    <source>
        <dbReference type="SAM" id="Phobius"/>
    </source>
</evidence>
<dbReference type="GO" id="GO:0008488">
    <property type="term" value="F:gamma-glutamyl carboxylase activity"/>
    <property type="evidence" value="ECO:0007669"/>
    <property type="project" value="InterPro"/>
</dbReference>
<dbReference type="PANTHER" id="PTHR12639">
    <property type="entry name" value="VITAMIN K-DEPENDENT GAMMA-CARBOXYLASE"/>
    <property type="match status" value="1"/>
</dbReference>
<evidence type="ECO:0000313" key="10">
    <source>
        <dbReference type="Proteomes" id="UP000276309"/>
    </source>
</evidence>
<dbReference type="SMART" id="SM00752">
    <property type="entry name" value="HTTM"/>
    <property type="match status" value="1"/>
</dbReference>
<evidence type="ECO:0000256" key="3">
    <source>
        <dbReference type="ARBA" id="ARBA00022989"/>
    </source>
</evidence>
<dbReference type="InterPro" id="IPR053934">
    <property type="entry name" value="HTTM_dom"/>
</dbReference>
<evidence type="ECO:0000256" key="1">
    <source>
        <dbReference type="ARBA" id="ARBA00004127"/>
    </source>
</evidence>
<feature type="domain" description="HTTM-like" evidence="8">
    <location>
        <begin position="6"/>
        <end position="265"/>
    </location>
</feature>
<dbReference type="PANTHER" id="PTHR12639:SF7">
    <property type="entry name" value="HTTM DOMAIN-CONTAINING PROTEIN"/>
    <property type="match status" value="1"/>
</dbReference>
<proteinExistence type="predicted"/>
<dbReference type="InterPro" id="IPR011020">
    <property type="entry name" value="HTTM-like"/>
</dbReference>
<evidence type="ECO:0000256" key="5">
    <source>
        <dbReference type="ARBA" id="ARBA00023157"/>
    </source>
</evidence>
<accession>A0A3G2LAJ1</accession>
<dbReference type="Pfam" id="PF22777">
    <property type="entry name" value="VKGC_lumenal_dom"/>
    <property type="match status" value="1"/>
</dbReference>
<dbReference type="InterPro" id="IPR053935">
    <property type="entry name" value="VKGC_lumenal_dom"/>
</dbReference>
<feature type="transmembrane region" description="Helical" evidence="7">
    <location>
        <begin position="109"/>
        <end position="127"/>
    </location>
</feature>
<dbReference type="KEGG" id="emar:D1013_18675"/>
<dbReference type="OrthoDB" id="341137at2"/>
<feature type="transmembrane region" description="Helical" evidence="7">
    <location>
        <begin position="12"/>
        <end position="38"/>
    </location>
</feature>
<feature type="transmembrane region" description="Helical" evidence="7">
    <location>
        <begin position="63"/>
        <end position="80"/>
    </location>
</feature>
<keyword evidence="3 7" id="KW-1133">Transmembrane helix</keyword>
<evidence type="ECO:0000256" key="2">
    <source>
        <dbReference type="ARBA" id="ARBA00022692"/>
    </source>
</evidence>
<evidence type="ECO:0000256" key="6">
    <source>
        <dbReference type="ARBA" id="ARBA00023239"/>
    </source>
</evidence>
<keyword evidence="4 7" id="KW-0472">Membrane</keyword>
<dbReference type="EMBL" id="CP032050">
    <property type="protein sequence ID" value="AYN69264.1"/>
    <property type="molecule type" value="Genomic_DNA"/>
</dbReference>
<keyword evidence="2 7" id="KW-0812">Transmembrane</keyword>
<evidence type="ECO:0000256" key="4">
    <source>
        <dbReference type="ARBA" id="ARBA00023136"/>
    </source>
</evidence>
<evidence type="ECO:0000259" key="8">
    <source>
        <dbReference type="SMART" id="SM00752"/>
    </source>
</evidence>
<dbReference type="GO" id="GO:0012505">
    <property type="term" value="C:endomembrane system"/>
    <property type="evidence" value="ECO:0007669"/>
    <property type="project" value="UniProtKB-SubCell"/>
</dbReference>
<feature type="transmembrane region" description="Helical" evidence="7">
    <location>
        <begin position="148"/>
        <end position="166"/>
    </location>
</feature>
<keyword evidence="5" id="KW-1015">Disulfide bond</keyword>
<gene>
    <name evidence="9" type="ORF">D1013_18675</name>
</gene>
<keyword evidence="6" id="KW-0456">Lyase</keyword>
<feature type="transmembrane region" description="Helical" evidence="7">
    <location>
        <begin position="200"/>
        <end position="222"/>
    </location>
</feature>
<reference evidence="9 10" key="1">
    <citation type="submission" date="2018-08" db="EMBL/GenBank/DDBJ databases">
        <title>The reduced genetic potential of extracellular carbohydrate catabolism in Euzebyella marina RN62, a Flavobacteriia bacterium isolated from the hadal water.</title>
        <authorList>
            <person name="Xue C."/>
        </authorList>
    </citation>
    <scope>NUCLEOTIDE SEQUENCE [LARGE SCALE GENOMIC DNA]</scope>
    <source>
        <strain evidence="9 10">RN62</strain>
    </source>
</reference>
<dbReference type="InterPro" id="IPR007782">
    <property type="entry name" value="VKG_COase"/>
</dbReference>